<reference evidence="4 5" key="1">
    <citation type="submission" date="2019-09" db="EMBL/GenBank/DDBJ databases">
        <title>Whole genome sequences of isolates from the Mars Exploration Rovers.</title>
        <authorList>
            <person name="Seuylemezian A."/>
            <person name="Vaishampayan P."/>
        </authorList>
    </citation>
    <scope>NUCLEOTIDE SEQUENCE [LARGE SCALE GENOMIC DNA]</scope>
    <source>
        <strain evidence="4 5">MER_TA_151</strain>
    </source>
</reference>
<dbReference type="Pfam" id="PF20085">
    <property type="entry name" value="TGL"/>
    <property type="match status" value="1"/>
</dbReference>
<keyword evidence="1 4" id="KW-0808">Transferase</keyword>
<comment type="caution">
    <text evidence="4">The sequence shown here is derived from an EMBL/GenBank/DDBJ whole genome shotgun (WGS) entry which is preliminary data.</text>
</comment>
<keyword evidence="2" id="KW-0749">Sporulation</keyword>
<keyword evidence="3" id="KW-0012">Acyltransferase</keyword>
<organism evidence="4 5">
    <name type="scientific">Niallia endozanthoxylica</name>
    <dbReference type="NCBI Taxonomy" id="2036016"/>
    <lineage>
        <taxon>Bacteria</taxon>
        <taxon>Bacillati</taxon>
        <taxon>Bacillota</taxon>
        <taxon>Bacilli</taxon>
        <taxon>Bacillales</taxon>
        <taxon>Bacillaceae</taxon>
        <taxon>Niallia</taxon>
    </lineage>
</organism>
<proteinExistence type="predicted"/>
<gene>
    <name evidence="4" type="ORF">F4V44_07810</name>
</gene>
<dbReference type="GO" id="GO:0030435">
    <property type="term" value="P:sporulation resulting in formation of a cellular spore"/>
    <property type="evidence" value="ECO:0007669"/>
    <property type="project" value="UniProtKB-KW"/>
</dbReference>
<protein>
    <submittedName>
        <fullName evidence="4">Protein-glutamine gamma-glutamyltransferase</fullName>
    </submittedName>
</protein>
<dbReference type="InterPro" id="IPR020916">
    <property type="entry name" value="Gln_gamma-glutamylTfrase_bac"/>
</dbReference>
<evidence type="ECO:0000256" key="2">
    <source>
        <dbReference type="ARBA" id="ARBA00022969"/>
    </source>
</evidence>
<dbReference type="EMBL" id="VYKL01000015">
    <property type="protein sequence ID" value="KAA9026444.1"/>
    <property type="molecule type" value="Genomic_DNA"/>
</dbReference>
<dbReference type="OrthoDB" id="1845399at2"/>
<accession>A0A5J5HZE6</accession>
<dbReference type="Proteomes" id="UP000326671">
    <property type="component" value="Unassembled WGS sequence"/>
</dbReference>
<evidence type="ECO:0000256" key="3">
    <source>
        <dbReference type="ARBA" id="ARBA00023315"/>
    </source>
</evidence>
<dbReference type="AlphaFoldDB" id="A0A5J5HZE6"/>
<dbReference type="GO" id="GO:0003810">
    <property type="term" value="F:protein-glutamine gamma-glutamyltransferase activity"/>
    <property type="evidence" value="ECO:0007669"/>
    <property type="project" value="InterPro"/>
</dbReference>
<sequence length="230" mass="26639">MSRFHGVQREIYLALADSLSPHYYETTHQFLFDILLKENIIKAAKLLNDKRPDFSPFVTSKFNPTFWTKTPFGYSLKPNVLPSNAISDIYNNSSEYGFECETAVVLIFYKAVLDSISNRSFNHLFQKLLVWDWSYDRDLGIYTESGNNFIPGDVVYFYNPDYDHPIWMGENAVYLGRDLYFGHGIGVKTSEEMIAALNTLRKKNAVKSAYLMSQHSRLNIRYLAQFSTPF</sequence>
<evidence type="ECO:0000313" key="5">
    <source>
        <dbReference type="Proteomes" id="UP000326671"/>
    </source>
</evidence>
<keyword evidence="5" id="KW-1185">Reference proteome</keyword>
<name>A0A5J5HZE6_9BACI</name>
<evidence type="ECO:0000313" key="4">
    <source>
        <dbReference type="EMBL" id="KAA9026444.1"/>
    </source>
</evidence>
<evidence type="ECO:0000256" key="1">
    <source>
        <dbReference type="ARBA" id="ARBA00022679"/>
    </source>
</evidence>